<dbReference type="PANTHER" id="PTHR34861:SF8">
    <property type="entry name" value="CYCLASE"/>
    <property type="match status" value="1"/>
</dbReference>
<comment type="similarity">
    <text evidence="1">Belongs to the Cyclase 1 superfamily.</text>
</comment>
<name>A0AAD4GQD6_ASPNN</name>
<accession>A0AAD4GQD6</accession>
<feature type="compositionally biased region" description="Polar residues" evidence="2">
    <location>
        <begin position="1"/>
        <end position="10"/>
    </location>
</feature>
<organism evidence="3 4">
    <name type="scientific">Aspergillus nanangensis</name>
    <dbReference type="NCBI Taxonomy" id="2582783"/>
    <lineage>
        <taxon>Eukaryota</taxon>
        <taxon>Fungi</taxon>
        <taxon>Dikarya</taxon>
        <taxon>Ascomycota</taxon>
        <taxon>Pezizomycotina</taxon>
        <taxon>Eurotiomycetes</taxon>
        <taxon>Eurotiomycetidae</taxon>
        <taxon>Eurotiales</taxon>
        <taxon>Aspergillaceae</taxon>
        <taxon>Aspergillus</taxon>
        <taxon>Aspergillus subgen. Circumdati</taxon>
    </lineage>
</organism>
<gene>
    <name evidence="3" type="ORF">FE257_012923</name>
</gene>
<dbReference type="PANTHER" id="PTHR34861">
    <property type="match status" value="1"/>
</dbReference>
<dbReference type="AlphaFoldDB" id="A0AAD4GQD6"/>
<reference evidence="3" key="2">
    <citation type="submission" date="2020-02" db="EMBL/GenBank/DDBJ databases">
        <authorList>
            <person name="Gilchrist C.L.M."/>
            <person name="Chooi Y.-H."/>
        </authorList>
    </citation>
    <scope>NUCLEOTIDE SEQUENCE</scope>
    <source>
        <strain evidence="3">MST-FP2251</strain>
    </source>
</reference>
<dbReference type="InterPro" id="IPR007325">
    <property type="entry name" value="KFase/CYL"/>
</dbReference>
<dbReference type="Proteomes" id="UP001194746">
    <property type="component" value="Unassembled WGS sequence"/>
</dbReference>
<comment type="caution">
    <text evidence="3">The sequence shown here is derived from an EMBL/GenBank/DDBJ whole genome shotgun (WGS) entry which is preliminary data.</text>
</comment>
<dbReference type="Gene3D" id="3.50.30.50">
    <property type="entry name" value="Putative cyclase"/>
    <property type="match status" value="1"/>
</dbReference>
<evidence type="ECO:0000256" key="2">
    <source>
        <dbReference type="SAM" id="MobiDB-lite"/>
    </source>
</evidence>
<dbReference type="GO" id="GO:0004061">
    <property type="term" value="F:arylformamidase activity"/>
    <property type="evidence" value="ECO:0007669"/>
    <property type="project" value="InterPro"/>
</dbReference>
<evidence type="ECO:0000313" key="4">
    <source>
        <dbReference type="Proteomes" id="UP001194746"/>
    </source>
</evidence>
<dbReference type="GO" id="GO:0019441">
    <property type="term" value="P:L-tryptophan catabolic process to kynurenine"/>
    <property type="evidence" value="ECO:0007669"/>
    <property type="project" value="InterPro"/>
</dbReference>
<dbReference type="EMBL" id="VCAU01000096">
    <property type="protein sequence ID" value="KAF9885401.1"/>
    <property type="molecule type" value="Genomic_DNA"/>
</dbReference>
<dbReference type="SUPFAM" id="SSF102198">
    <property type="entry name" value="Putative cyclase"/>
    <property type="match status" value="1"/>
</dbReference>
<protein>
    <recommendedName>
        <fullName evidence="5">Cyclase family protein</fullName>
    </recommendedName>
</protein>
<dbReference type="InterPro" id="IPR037175">
    <property type="entry name" value="KFase_sf"/>
</dbReference>
<evidence type="ECO:0000313" key="3">
    <source>
        <dbReference type="EMBL" id="KAF9885401.1"/>
    </source>
</evidence>
<reference evidence="3" key="1">
    <citation type="journal article" date="2019" name="Beilstein J. Org. Chem.">
        <title>Nanangenines: drimane sesquiterpenoids as the dominant metabolite cohort of a novel Australian fungus, Aspergillus nanangensis.</title>
        <authorList>
            <person name="Lacey H.J."/>
            <person name="Gilchrist C.L.M."/>
            <person name="Crombie A."/>
            <person name="Kalaitzis J.A."/>
            <person name="Vuong D."/>
            <person name="Rutledge P.J."/>
            <person name="Turner P."/>
            <person name="Pitt J.I."/>
            <person name="Lacey E."/>
            <person name="Chooi Y.H."/>
            <person name="Piggott A.M."/>
        </authorList>
    </citation>
    <scope>NUCLEOTIDE SEQUENCE</scope>
    <source>
        <strain evidence="3">MST-FP2251</strain>
    </source>
</reference>
<sequence>MTAGEDSSSPFDIPFDHLPNPRQVWPGKPGSHEEGLGKLAILTPEVVAKAAASEIRTGRRVTMGWDLTKLDYPNLNRQPCEHQIVPLLGGIAFDDIYKMNPQQSSQWDGLRHFSQPVIPGKTETETEPERLFYGGTTAQEIVDRKNDRIGMQYWAKEGIAGRGILIDYATWASKNNISYSTFSTHQVRLSDIHQIAQENHITFQRGDILFVRVGVTKEWDTQMTDTQKQAYSENPSPEHAGVEASTEVLRWLWDSGFAAIASDTVSWEVYPPQGDVFLHEYVLAGWGMPIGELFDLEALARTCQELQRWSFFVASVPLNMPGGVSSPPNIMAIF</sequence>
<feature type="region of interest" description="Disordered" evidence="2">
    <location>
        <begin position="1"/>
        <end position="32"/>
    </location>
</feature>
<dbReference type="Pfam" id="PF04199">
    <property type="entry name" value="Cyclase"/>
    <property type="match status" value="1"/>
</dbReference>
<proteinExistence type="inferred from homology"/>
<evidence type="ECO:0008006" key="5">
    <source>
        <dbReference type="Google" id="ProtNLM"/>
    </source>
</evidence>
<keyword evidence="4" id="KW-1185">Reference proteome</keyword>
<evidence type="ECO:0000256" key="1">
    <source>
        <dbReference type="ARBA" id="ARBA00007865"/>
    </source>
</evidence>